<dbReference type="OrthoDB" id="413760at2759"/>
<gene>
    <name evidence="1" type="ORF">EPI10_022009</name>
</gene>
<organism evidence="1 2">
    <name type="scientific">Gossypium australe</name>
    <dbReference type="NCBI Taxonomy" id="47621"/>
    <lineage>
        <taxon>Eukaryota</taxon>
        <taxon>Viridiplantae</taxon>
        <taxon>Streptophyta</taxon>
        <taxon>Embryophyta</taxon>
        <taxon>Tracheophyta</taxon>
        <taxon>Spermatophyta</taxon>
        <taxon>Magnoliopsida</taxon>
        <taxon>eudicotyledons</taxon>
        <taxon>Gunneridae</taxon>
        <taxon>Pentapetalae</taxon>
        <taxon>rosids</taxon>
        <taxon>malvids</taxon>
        <taxon>Malvales</taxon>
        <taxon>Malvaceae</taxon>
        <taxon>Malvoideae</taxon>
        <taxon>Gossypium</taxon>
    </lineage>
</organism>
<name>A0A5B6WJ07_9ROSI</name>
<accession>A0A5B6WJ07</accession>
<protein>
    <submittedName>
        <fullName evidence="1">Laccase-2-like</fullName>
    </submittedName>
</protein>
<comment type="caution">
    <text evidence="1">The sequence shown here is derived from an EMBL/GenBank/DDBJ whole genome shotgun (WGS) entry which is preliminary data.</text>
</comment>
<dbReference type="Proteomes" id="UP000325315">
    <property type="component" value="Unassembled WGS sequence"/>
</dbReference>
<evidence type="ECO:0000313" key="2">
    <source>
        <dbReference type="Proteomes" id="UP000325315"/>
    </source>
</evidence>
<dbReference type="PANTHER" id="PTHR11439:SF503">
    <property type="entry name" value="CYSTEINE-RICH RLK (RECEPTOR-LIKE PROTEIN KINASE) 8"/>
    <property type="match status" value="1"/>
</dbReference>
<keyword evidence="2" id="KW-1185">Reference proteome</keyword>
<reference evidence="2" key="1">
    <citation type="journal article" date="2019" name="Plant Biotechnol. J.">
        <title>Genome sequencing of the Australian wild diploid species Gossypium australe highlights disease resistance and delayed gland morphogenesis.</title>
        <authorList>
            <person name="Cai Y."/>
            <person name="Cai X."/>
            <person name="Wang Q."/>
            <person name="Wang P."/>
            <person name="Zhang Y."/>
            <person name="Cai C."/>
            <person name="Xu Y."/>
            <person name="Wang K."/>
            <person name="Zhou Z."/>
            <person name="Wang C."/>
            <person name="Geng S."/>
            <person name="Li B."/>
            <person name="Dong Q."/>
            <person name="Hou Y."/>
            <person name="Wang H."/>
            <person name="Ai P."/>
            <person name="Liu Z."/>
            <person name="Yi F."/>
            <person name="Sun M."/>
            <person name="An G."/>
            <person name="Cheng J."/>
            <person name="Zhang Y."/>
            <person name="Shi Q."/>
            <person name="Xie Y."/>
            <person name="Shi X."/>
            <person name="Chang Y."/>
            <person name="Huang F."/>
            <person name="Chen Y."/>
            <person name="Hong S."/>
            <person name="Mi L."/>
            <person name="Sun Q."/>
            <person name="Zhang L."/>
            <person name="Zhou B."/>
            <person name="Peng R."/>
            <person name="Zhang X."/>
            <person name="Liu F."/>
        </authorList>
    </citation>
    <scope>NUCLEOTIDE SEQUENCE [LARGE SCALE GENOMIC DNA]</scope>
    <source>
        <strain evidence="2">cv. PA1801</strain>
    </source>
</reference>
<dbReference type="CDD" id="cd09272">
    <property type="entry name" value="RNase_HI_RT_Ty1"/>
    <property type="match status" value="1"/>
</dbReference>
<sequence length="239" mass="27110">MFVVGLLSRFMHYCNTSHLKAAKRVLRYVKGTVDFGANPLKLICYSDNDWAGSVDDMRSTSEYFFSLGSGVLSWSLKKQSTVAQSTAKAEYVATAVAVNQAIWLRKLLFDLKLVQVEATLFFCDNQSAIMIAKNPVFHVKTKHFEIKCYFVGEVEHSKEVTLIHCSTETQLVGILTKPLGEMRFEELRDKTGVHSMKVKEKCCKMTIRTTCTTGELPRLGILFKFVELFRNNELIKIGE</sequence>
<evidence type="ECO:0000313" key="1">
    <source>
        <dbReference type="EMBL" id="KAA3481660.1"/>
    </source>
</evidence>
<dbReference type="PANTHER" id="PTHR11439">
    <property type="entry name" value="GAG-POL-RELATED RETROTRANSPOSON"/>
    <property type="match status" value="1"/>
</dbReference>
<proteinExistence type="predicted"/>
<dbReference type="AlphaFoldDB" id="A0A5B6WJ07"/>
<dbReference type="EMBL" id="SMMG02000003">
    <property type="protein sequence ID" value="KAA3481660.1"/>
    <property type="molecule type" value="Genomic_DNA"/>
</dbReference>